<evidence type="ECO:0000256" key="2">
    <source>
        <dbReference type="ARBA" id="ARBA00008632"/>
    </source>
</evidence>
<dbReference type="PANTHER" id="PTHR14482">
    <property type="entry name" value="CHROMOSOME 12 ORF 43 HOMOLOG"/>
    <property type="match status" value="1"/>
</dbReference>
<dbReference type="AlphaFoldDB" id="A0AAW2GI16"/>
<dbReference type="PANTHER" id="PTHR14482:SF0">
    <property type="entry name" value="PROTEIN CUSTOS"/>
    <property type="match status" value="1"/>
</dbReference>
<dbReference type="Proteomes" id="UP001430953">
    <property type="component" value="Unassembled WGS sequence"/>
</dbReference>
<evidence type="ECO:0000256" key="6">
    <source>
        <dbReference type="ARBA" id="ARBA00023242"/>
    </source>
</evidence>
<reference evidence="7 8" key="1">
    <citation type="submission" date="2023-03" db="EMBL/GenBank/DDBJ databases">
        <title>High recombination rates correlate with genetic variation in Cardiocondyla obscurior ants.</title>
        <authorList>
            <person name="Errbii M."/>
        </authorList>
    </citation>
    <scope>NUCLEOTIDE SEQUENCE [LARGE SCALE GENOMIC DNA]</scope>
    <source>
        <strain evidence="7">Alpha-2009</strain>
        <tissue evidence="7">Whole body</tissue>
    </source>
</reference>
<comment type="subcellular location">
    <subcellularLocation>
        <location evidence="1">Nucleus envelope</location>
    </subcellularLocation>
</comment>
<evidence type="ECO:0000313" key="8">
    <source>
        <dbReference type="Proteomes" id="UP001430953"/>
    </source>
</evidence>
<dbReference type="GO" id="GO:0005635">
    <property type="term" value="C:nuclear envelope"/>
    <property type="evidence" value="ECO:0007669"/>
    <property type="project" value="UniProtKB-SubCell"/>
</dbReference>
<keyword evidence="6" id="KW-0539">Nucleus</keyword>
<evidence type="ECO:0000313" key="7">
    <source>
        <dbReference type="EMBL" id="KAL0126857.1"/>
    </source>
</evidence>
<keyword evidence="5" id="KW-0879">Wnt signaling pathway</keyword>
<evidence type="ECO:0000256" key="4">
    <source>
        <dbReference type="ARBA" id="ARBA00022473"/>
    </source>
</evidence>
<evidence type="ECO:0000256" key="5">
    <source>
        <dbReference type="ARBA" id="ARBA00022687"/>
    </source>
</evidence>
<organism evidence="7 8">
    <name type="scientific">Cardiocondyla obscurior</name>
    <dbReference type="NCBI Taxonomy" id="286306"/>
    <lineage>
        <taxon>Eukaryota</taxon>
        <taxon>Metazoa</taxon>
        <taxon>Ecdysozoa</taxon>
        <taxon>Arthropoda</taxon>
        <taxon>Hexapoda</taxon>
        <taxon>Insecta</taxon>
        <taxon>Pterygota</taxon>
        <taxon>Neoptera</taxon>
        <taxon>Endopterygota</taxon>
        <taxon>Hymenoptera</taxon>
        <taxon>Apocrita</taxon>
        <taxon>Aculeata</taxon>
        <taxon>Formicoidea</taxon>
        <taxon>Formicidae</taxon>
        <taxon>Myrmicinae</taxon>
        <taxon>Cardiocondyla</taxon>
    </lineage>
</organism>
<gene>
    <name evidence="7" type="ORF">PUN28_005310</name>
</gene>
<proteinExistence type="inferred from homology"/>
<keyword evidence="4" id="KW-0217">Developmental protein</keyword>
<keyword evidence="8" id="KW-1185">Reference proteome</keyword>
<comment type="caution">
    <text evidence="7">The sequence shown here is derived from an EMBL/GenBank/DDBJ whole genome shotgun (WGS) entry which is preliminary data.</text>
</comment>
<dbReference type="GO" id="GO:0016055">
    <property type="term" value="P:Wnt signaling pathway"/>
    <property type="evidence" value="ECO:0007669"/>
    <property type="project" value="UniProtKB-KW"/>
</dbReference>
<name>A0AAW2GI16_9HYME</name>
<evidence type="ECO:0000256" key="3">
    <source>
        <dbReference type="ARBA" id="ARBA00013465"/>
    </source>
</evidence>
<dbReference type="InterPro" id="IPR026694">
    <property type="entry name" value="CUSTOS"/>
</dbReference>
<sequence>MKNINKQADLSSSEDETSANILKEAIDQQFLNDDLYNVEKVDVNRRHKVQNNNLDKTSLRIISKQDKFTNFGVTPTFQSFIAKKLDEILERTIKLVNRENIDYCGQQKRKKNKSFGIKLLSTSKKSLTVKIKEDCTKNKRFKGDMQTAEFDDDDLSKFQEVAVDPEHILSKLDTKVWANKRPESEFKYKKLKNGSLVEI</sequence>
<comment type="similarity">
    <text evidence="2">Belongs to the CUSTOS family.</text>
</comment>
<dbReference type="EMBL" id="JADYXP020000004">
    <property type="protein sequence ID" value="KAL0126857.1"/>
    <property type="molecule type" value="Genomic_DNA"/>
</dbReference>
<protein>
    <recommendedName>
        <fullName evidence="3">Protein CUSTOS</fullName>
    </recommendedName>
</protein>
<accession>A0AAW2GI16</accession>
<evidence type="ECO:0000256" key="1">
    <source>
        <dbReference type="ARBA" id="ARBA00004259"/>
    </source>
</evidence>